<feature type="compositionally biased region" description="Low complexity" evidence="5">
    <location>
        <begin position="1346"/>
        <end position="1376"/>
    </location>
</feature>
<evidence type="ECO:0000256" key="1">
    <source>
        <dbReference type="ARBA" id="ARBA00022723"/>
    </source>
</evidence>
<dbReference type="Pfam" id="PF00642">
    <property type="entry name" value="zf-CCCH"/>
    <property type="match status" value="1"/>
</dbReference>
<dbReference type="Pfam" id="PF18044">
    <property type="entry name" value="zf-CCCH_4"/>
    <property type="match status" value="1"/>
</dbReference>
<feature type="region of interest" description="Disordered" evidence="5">
    <location>
        <begin position="1317"/>
        <end position="1336"/>
    </location>
</feature>
<feature type="domain" description="C3H1-type" evidence="6">
    <location>
        <begin position="203"/>
        <end position="230"/>
    </location>
</feature>
<keyword evidence="3 4" id="KW-0862">Zinc</keyword>
<feature type="region of interest" description="Disordered" evidence="5">
    <location>
        <begin position="424"/>
        <end position="443"/>
    </location>
</feature>
<reference evidence="7" key="3">
    <citation type="submission" date="2004-02" db="EMBL/GenBank/DDBJ databases">
        <title>Extensive shuffling of gene order in genomes of the grass family.</title>
        <authorList>
            <person name="Lai J."/>
            <person name="Swigonova Z."/>
            <person name="Ma J."/>
            <person name="Ramakrishna W."/>
            <person name="Bennetzen J.L."/>
            <person name="Messing J."/>
        </authorList>
    </citation>
    <scope>NUCLEOTIDE SEQUENCE</scope>
</reference>
<evidence type="ECO:0000256" key="2">
    <source>
        <dbReference type="ARBA" id="ARBA00022771"/>
    </source>
</evidence>
<keyword evidence="2 4" id="KW-0863">Zinc-finger</keyword>
<feature type="compositionally biased region" description="Basic and acidic residues" evidence="5">
    <location>
        <begin position="324"/>
        <end position="341"/>
    </location>
</feature>
<keyword evidence="1 4" id="KW-0479">Metal-binding</keyword>
<feature type="region of interest" description="Disordered" evidence="5">
    <location>
        <begin position="1202"/>
        <end position="1225"/>
    </location>
</feature>
<reference evidence="7" key="1">
    <citation type="journal article" date="2004" name="Genome Res.">
        <title>Close split of sorghum and maize genome progenitors.</title>
        <authorList>
            <person name="Swigonova Z."/>
            <person name="Lai J."/>
            <person name="Ma J."/>
            <person name="Ramakrishna W."/>
            <person name="Llaca V."/>
            <person name="Bennetzen J.L."/>
            <person name="Messing J."/>
        </authorList>
    </citation>
    <scope>NUCLEOTIDE SEQUENCE</scope>
</reference>
<feature type="zinc finger region" description="C3H1-type" evidence="4">
    <location>
        <begin position="203"/>
        <end position="230"/>
    </location>
</feature>
<dbReference type="PANTHER" id="PTHR36886:SF8">
    <property type="entry name" value="ZINC FINGER CCCH DOMAIN-CONTAINING PROTEIN 38"/>
    <property type="match status" value="1"/>
</dbReference>
<feature type="compositionally biased region" description="Basic and acidic residues" evidence="5">
    <location>
        <begin position="1"/>
        <end position="22"/>
    </location>
</feature>
<feature type="compositionally biased region" description="Basic and acidic residues" evidence="5">
    <location>
        <begin position="1317"/>
        <end position="1329"/>
    </location>
</feature>
<evidence type="ECO:0000256" key="5">
    <source>
        <dbReference type="SAM" id="MobiDB-lite"/>
    </source>
</evidence>
<feature type="compositionally biased region" description="Basic and acidic residues" evidence="5">
    <location>
        <begin position="397"/>
        <end position="412"/>
    </location>
</feature>
<feature type="compositionally biased region" description="Basic and acidic residues" evidence="5">
    <location>
        <begin position="792"/>
        <end position="818"/>
    </location>
</feature>
<feature type="region of interest" description="Disordered" evidence="5">
    <location>
        <begin position="1"/>
        <end position="204"/>
    </location>
</feature>
<proteinExistence type="predicted"/>
<dbReference type="EMBL" id="AF466200">
    <property type="protein sequence ID" value="AAS82598.1"/>
    <property type="molecule type" value="Genomic_DNA"/>
</dbReference>
<feature type="region of interest" description="Disordered" evidence="5">
    <location>
        <begin position="229"/>
        <end position="289"/>
    </location>
</feature>
<feature type="compositionally biased region" description="Low complexity" evidence="5">
    <location>
        <begin position="1260"/>
        <end position="1275"/>
    </location>
</feature>
<dbReference type="ExpressionAtlas" id="Q7FS92">
    <property type="expression patterns" value="baseline and differential"/>
</dbReference>
<feature type="zinc finger region" description="C3H1-type" evidence="4">
    <location>
        <begin position="295"/>
        <end position="322"/>
    </location>
</feature>
<dbReference type="InterPro" id="IPR041367">
    <property type="entry name" value="Znf-CCCH_4"/>
</dbReference>
<feature type="region of interest" description="Disordered" evidence="5">
    <location>
        <begin position="1346"/>
        <end position="1418"/>
    </location>
</feature>
<feature type="compositionally biased region" description="Basic and acidic residues" evidence="5">
    <location>
        <begin position="1382"/>
        <end position="1402"/>
    </location>
</feature>
<dbReference type="PROSITE" id="PS50103">
    <property type="entry name" value="ZF_C3H1"/>
    <property type="match status" value="2"/>
</dbReference>
<dbReference type="InterPro" id="IPR000571">
    <property type="entry name" value="Znf_CCCH"/>
</dbReference>
<dbReference type="Gene3D" id="3.30.1370.210">
    <property type="match status" value="1"/>
</dbReference>
<feature type="compositionally biased region" description="Basic and acidic residues" evidence="5">
    <location>
        <begin position="190"/>
        <end position="200"/>
    </location>
</feature>
<name>Q7FS92_SORBI</name>
<feature type="compositionally biased region" description="Low complexity" evidence="5">
    <location>
        <begin position="743"/>
        <end position="756"/>
    </location>
</feature>
<protein>
    <recommendedName>
        <fullName evidence="6">C3H1-type domain-containing protein</fullName>
    </recommendedName>
</protein>
<evidence type="ECO:0000313" key="7">
    <source>
        <dbReference type="EMBL" id="AAS82598.1"/>
    </source>
</evidence>
<evidence type="ECO:0000259" key="6">
    <source>
        <dbReference type="PROSITE" id="PS50103"/>
    </source>
</evidence>
<feature type="compositionally biased region" description="Basic residues" evidence="5">
    <location>
        <begin position="152"/>
        <end position="182"/>
    </location>
</feature>
<feature type="region of interest" description="Disordered" evidence="5">
    <location>
        <begin position="324"/>
        <end position="416"/>
    </location>
</feature>
<feature type="region of interest" description="Disordered" evidence="5">
    <location>
        <begin position="736"/>
        <end position="764"/>
    </location>
</feature>
<reference evidence="7" key="2">
    <citation type="journal article" date="2004" name="Genome Res.">
        <title>Gene loss and movement in the maize genome.</title>
        <authorList>
            <person name="Lai J."/>
            <person name="Ma J."/>
            <person name="Swigonova Z."/>
            <person name="Ramakrishna W."/>
            <person name="Linton E."/>
            <person name="Llaca V."/>
            <person name="Tanyolac B."/>
            <person name="Park Y.J."/>
            <person name="Jeong O.Y."/>
            <person name="Bennetzen J.L."/>
            <person name="Messing J."/>
        </authorList>
    </citation>
    <scope>NUCLEOTIDE SEQUENCE</scope>
</reference>
<feature type="region of interest" description="Disordered" evidence="5">
    <location>
        <begin position="1253"/>
        <end position="1291"/>
    </location>
</feature>
<feature type="compositionally biased region" description="Polar residues" evidence="5">
    <location>
        <begin position="357"/>
        <end position="381"/>
    </location>
</feature>
<accession>Q7FS92</accession>
<evidence type="ECO:0000256" key="4">
    <source>
        <dbReference type="PROSITE-ProRule" id="PRU00723"/>
    </source>
</evidence>
<dbReference type="GO" id="GO:0008270">
    <property type="term" value="F:zinc ion binding"/>
    <property type="evidence" value="ECO:0007669"/>
    <property type="project" value="UniProtKB-KW"/>
</dbReference>
<gene>
    <name evidence="7" type="ORF">S250_18C08.12</name>
</gene>
<feature type="domain" description="C3H1-type" evidence="6">
    <location>
        <begin position="295"/>
        <end position="322"/>
    </location>
</feature>
<organism evidence="7">
    <name type="scientific">Sorghum bicolor</name>
    <name type="common">Sorghum</name>
    <name type="synonym">Sorghum vulgare</name>
    <dbReference type="NCBI Taxonomy" id="4558"/>
    <lineage>
        <taxon>Eukaryota</taxon>
        <taxon>Viridiplantae</taxon>
        <taxon>Streptophyta</taxon>
        <taxon>Embryophyta</taxon>
        <taxon>Tracheophyta</taxon>
        <taxon>Spermatophyta</taxon>
        <taxon>Magnoliopsida</taxon>
        <taxon>Liliopsida</taxon>
        <taxon>Poales</taxon>
        <taxon>Poaceae</taxon>
        <taxon>PACMAD clade</taxon>
        <taxon>Panicoideae</taxon>
        <taxon>Andropogonodae</taxon>
        <taxon>Andropogoneae</taxon>
        <taxon>Sorghinae</taxon>
        <taxon>Sorghum</taxon>
    </lineage>
</organism>
<feature type="compositionally biased region" description="Basic and acidic residues" evidence="5">
    <location>
        <begin position="30"/>
        <end position="73"/>
    </location>
</feature>
<sequence>MTSETRKQRSKWDTKEGSHEVVEISEDESPDKTDVHRKGGDLHTKPDTSMHHEGAGNEKEHADGFNKDMKEIQPKASSERSQPLRMADEHDNNEWSKAAGNQGTNRYADDRRRGDGWGTAPSRGYSSTRAPSDPDAWRQCSRSPSPRGVWNRPRRNRSRSRSRSRNRSRSRSRSIGRGRGRSRSPYFADRGSEWRVERGRTSGGPVRPCRDFVSGRCRRGSNCRFLHEDGGHRPFEDHYPADPRERFPADPRERYGYQSKEFMDTREPNDYLRSRQSRDRYDDGPWERSEPRRDYRYPAPCINFAKGKCIRGASCLFAHGDSASHGRWRDEARESAHDRVGPDSSYGNRTEHRRVNKNPSRGNYSNWGEQNNAVHATSQILSRDDRENPISQSIGRNDSRNDYENRHSKDSGKSQYQIIPQEDFGSQGQKKHEAAIPPQPQLLTPVQTTVHSMHDEKVSEMDSQNAPSSIADLSVQPGLHSANIIAEQSLGQILQRHDAIPHIPGQPTLPVTTQLQNVTSSFPSNSHVQQNNFPVHQNRQEQFVVPQAAANNSTPSMQGQPVASHMGHGQHGGYGLEPQALPNLSAHNGHNFNVASQVPPNITAVHAGQTQATIDIPRLGQDNGPQSIHNMEIQPMSPHVQSQSLQGLPVVPTTSSADMTGVPVSHNAVKSEEVSRVTASLAQYFGNTAFGAGTVGLQSSQSNMNASLVATSSAAPPAVQPNQWHWAQQQTGIVQPGLPVPPQMQQQQAPQSFQTPIAVGSSNGKSMLLPNAAAPVGPTAAASVAKETVPPESKKGEKKNSDAEAHEDGDNNKKSKDSKQLKMFKVALADFVKEALKPTWKDGQMSREVHKTIVKKVVDKVTSTVENTPPTKEKIDIYMTYSKEKLNKLVQPTETHETPPGSPLRETGFEVSADARGKLKVTGLVTCVEDARHLTNLCAVRGIDKLMIRYADYVSLSCVDALKHHITAAREGEAGSAALKVVILNPGVAKEKARLLAKLDTLSTKLFDVLSLAGKDSTPQQQKRLEDLRFQIDMALEKATVQAASAEIIKKGHLDWLLLLELSFDAPPAARQEGMWLLKHLYPAEHEYIHLGGKVVAVALEMVRKRIQDRVVDREDIPSGANIRDARQSLLGAVGRHHLESNLALLLGKACRVMAQYLKEEVSKLEMSEVINLQLHAIQNLMSKRSLIGCRFVDLDDDIDADTESEESADSGHEGSIQGEHDPEYENDNIISAEDLDENDDDMIVHDEDGDLYDEEDGVSVNQHSSGGSESSVDSPIQAEPAPKDETPISASSFVSTLSEIGDADFALLLKLEHSDEDKYEDGNLEKSGKLSGAPLPALTNAQYASTAALSPSSTAALSPAPAAPGAFAAASASRRSLPKGDSGREHQHNASGDSKKNKQVDLVDLDSPGGEGSSGAA</sequence>
<dbReference type="SMART" id="SM00356">
    <property type="entry name" value="ZnF_C3H1"/>
    <property type="match status" value="2"/>
</dbReference>
<evidence type="ECO:0000256" key="3">
    <source>
        <dbReference type="ARBA" id="ARBA00022833"/>
    </source>
</evidence>
<dbReference type="InterPro" id="IPR052650">
    <property type="entry name" value="Zinc_finger_CCCH"/>
</dbReference>
<feature type="region of interest" description="Disordered" evidence="5">
    <location>
        <begin position="779"/>
        <end position="818"/>
    </location>
</feature>
<dbReference type="PANTHER" id="PTHR36886">
    <property type="entry name" value="PROTEIN FRIGIDA-ESSENTIAL 1"/>
    <property type="match status" value="1"/>
</dbReference>